<evidence type="ECO:0000313" key="2">
    <source>
        <dbReference type="EMBL" id="EFE08179.1"/>
    </source>
</evidence>
<comment type="caution">
    <text evidence="2">The sequence shown here is derived from an EMBL/GenBank/DDBJ whole genome shotgun (WGS) entry which is preliminary data.</text>
</comment>
<organism evidence="2 3">
    <name type="scientific">Citrobacter youngae ATCC 29220</name>
    <dbReference type="NCBI Taxonomy" id="500640"/>
    <lineage>
        <taxon>Bacteria</taxon>
        <taxon>Pseudomonadati</taxon>
        <taxon>Pseudomonadota</taxon>
        <taxon>Gammaproteobacteria</taxon>
        <taxon>Enterobacterales</taxon>
        <taxon>Enterobacteriaceae</taxon>
        <taxon>Citrobacter</taxon>
        <taxon>Citrobacter freundii complex</taxon>
    </lineage>
</organism>
<evidence type="ECO:0000313" key="3">
    <source>
        <dbReference type="Proteomes" id="UP000003880"/>
    </source>
</evidence>
<accession>D4BDY0</accession>
<feature type="domain" description="Type VI secretion system FHA" evidence="1">
    <location>
        <begin position="250"/>
        <end position="422"/>
    </location>
</feature>
<proteinExistence type="predicted"/>
<dbReference type="InterPro" id="IPR017735">
    <property type="entry name" value="T6SS_FHA"/>
</dbReference>
<evidence type="ECO:0000259" key="1">
    <source>
        <dbReference type="Pfam" id="PF20232"/>
    </source>
</evidence>
<name>D4BDY0_9ENTR</name>
<sequence>MEHDMAEGKARQQTLSLHVVNGSELESGRAARCLFTQGGDVGHSSECHWPVQDRHQDIPAKAFTISMHDGAFCLHPLAAPLWLNQAKVTVASELVQLRQGDEIQTGHLILQVYLNQGGMRHYDEEMASPETIVSNHDILSDTLLSTEGAPEYPGIQSRHQLADTVVNGFSTDPLLALQTESLTTRGDPLAAIAPVRPSAPLSDPVTHGGINTPFMDLPSMYTDPQDGDDDAISPTNAAQRHLAVTPLLRGLGGTLAVHNTADADDFLEEAGRTLQATVKGLLELQQHRNSLSDKHLRPLEDNPLRLNMDYATALDVLFAEGKSPVHLAAPAAVSESLRNIRYHEEANRAAIVESLRVLLDAFSPQSLMRRFVQYRRSHELRKPLDDAGAWQMYCDYYDELASSRQQGFEMLFNEVYAQVYDRVLREKQREPEA</sequence>
<dbReference type="AlphaFoldDB" id="D4BDY0"/>
<dbReference type="Proteomes" id="UP000003880">
    <property type="component" value="Unassembled WGS sequence"/>
</dbReference>
<reference evidence="2 3" key="1">
    <citation type="submission" date="2010-02" db="EMBL/GenBank/DDBJ databases">
        <authorList>
            <person name="Weinstock G."/>
            <person name="Sodergren E."/>
            <person name="Clifton S."/>
            <person name="Fulton L."/>
            <person name="Fulton B."/>
            <person name="Courtney L."/>
            <person name="Fronick C."/>
            <person name="Harrison M."/>
            <person name="Strong C."/>
            <person name="Farmer C."/>
            <person name="Delahaunty K."/>
            <person name="Markovic C."/>
            <person name="Hall O."/>
            <person name="Minx P."/>
            <person name="Tomlinson C."/>
            <person name="Mitreva M."/>
            <person name="Nelson J."/>
            <person name="Hou S."/>
            <person name="Wollam A."/>
            <person name="Pepin K.H."/>
            <person name="Johnson M."/>
            <person name="Bhonagiri V."/>
            <person name="Zhang X."/>
            <person name="Suruliraj S."/>
            <person name="Warren W."/>
            <person name="Chinwalla A."/>
            <person name="Mardis E.R."/>
            <person name="Wilson R.K."/>
        </authorList>
    </citation>
    <scope>NUCLEOTIDE SEQUENCE [LARGE SCALE GENOMIC DNA]</scope>
    <source>
        <strain evidence="2 3">ATCC 29220</strain>
    </source>
</reference>
<gene>
    <name evidence="2" type="ORF">CIT292_08699</name>
</gene>
<dbReference type="EMBL" id="ABWL02000009">
    <property type="protein sequence ID" value="EFE08179.1"/>
    <property type="molecule type" value="Genomic_DNA"/>
</dbReference>
<dbReference type="NCBIfam" id="TIGR03354">
    <property type="entry name" value="VI_FHA"/>
    <property type="match status" value="1"/>
</dbReference>
<dbReference type="eggNOG" id="COG3456">
    <property type="taxonomic scope" value="Bacteria"/>
</dbReference>
<dbReference type="HOGENOM" id="CLU_051329_1_0_6"/>
<dbReference type="InterPro" id="IPR046883">
    <property type="entry name" value="T6SS_FHA_C"/>
</dbReference>
<protein>
    <submittedName>
        <fullName evidence="2">Type VI secretion system FHA domain protein</fullName>
    </submittedName>
</protein>
<dbReference type="Pfam" id="PF20232">
    <property type="entry name" value="T6SS_FHA_C"/>
    <property type="match status" value="1"/>
</dbReference>